<dbReference type="RefSeq" id="WP_306981167.1">
    <property type="nucleotide sequence ID" value="NZ_JAUSUA010000002.1"/>
</dbReference>
<gene>
    <name evidence="2" type="ORF">J2S05_001352</name>
</gene>
<organism evidence="2 3">
    <name type="scientific">Alkalicoccobacillus murimartini</name>
    <dbReference type="NCBI Taxonomy" id="171685"/>
    <lineage>
        <taxon>Bacteria</taxon>
        <taxon>Bacillati</taxon>
        <taxon>Bacillota</taxon>
        <taxon>Bacilli</taxon>
        <taxon>Bacillales</taxon>
        <taxon>Bacillaceae</taxon>
        <taxon>Alkalicoccobacillus</taxon>
    </lineage>
</organism>
<feature type="chain" id="PRO_5046666581" evidence="1">
    <location>
        <begin position="20"/>
        <end position="176"/>
    </location>
</feature>
<evidence type="ECO:0000313" key="2">
    <source>
        <dbReference type="EMBL" id="MDQ0206553.1"/>
    </source>
</evidence>
<feature type="signal peptide" evidence="1">
    <location>
        <begin position="1"/>
        <end position="19"/>
    </location>
</feature>
<dbReference type="EMBL" id="JAUSUA010000002">
    <property type="protein sequence ID" value="MDQ0206553.1"/>
    <property type="molecule type" value="Genomic_DNA"/>
</dbReference>
<dbReference type="InterPro" id="IPR046208">
    <property type="entry name" value="DUF6241"/>
</dbReference>
<evidence type="ECO:0000256" key="1">
    <source>
        <dbReference type="SAM" id="SignalP"/>
    </source>
</evidence>
<keyword evidence="1" id="KW-0732">Signal</keyword>
<reference evidence="2 3" key="1">
    <citation type="submission" date="2023-07" db="EMBL/GenBank/DDBJ databases">
        <title>Genomic Encyclopedia of Type Strains, Phase IV (KMG-IV): sequencing the most valuable type-strain genomes for metagenomic binning, comparative biology and taxonomic classification.</title>
        <authorList>
            <person name="Goeker M."/>
        </authorList>
    </citation>
    <scope>NUCLEOTIDE SEQUENCE [LARGE SCALE GENOMIC DNA]</scope>
    <source>
        <strain evidence="2 3">DSM 19154</strain>
    </source>
</reference>
<keyword evidence="3" id="KW-1185">Reference proteome</keyword>
<dbReference type="Pfam" id="PF19754">
    <property type="entry name" value="DUF6241"/>
    <property type="match status" value="1"/>
</dbReference>
<protein>
    <submittedName>
        <fullName evidence="2">Uncharacterized protein</fullName>
    </submittedName>
</protein>
<evidence type="ECO:0000313" key="3">
    <source>
        <dbReference type="Proteomes" id="UP001225034"/>
    </source>
</evidence>
<name>A0ABT9YFD0_9BACI</name>
<comment type="caution">
    <text evidence="2">The sequence shown here is derived from an EMBL/GenBank/DDBJ whole genome shotgun (WGS) entry which is preliminary data.</text>
</comment>
<accession>A0ABT9YFD0</accession>
<dbReference type="Proteomes" id="UP001225034">
    <property type="component" value="Unassembled WGS sequence"/>
</dbReference>
<proteinExistence type="predicted"/>
<sequence length="176" mass="20293">MKKIIKISGITLACLTLTAALSVGMLEFAKKPVEPKTVEAEETEVIDDVDVPEVILKETINENLEELFPDDMTEKEMQDTIHHMSHGLVQAEQKWGKIEITEDRVERLLWVAEQQQDTYDRGELYIEMLGRWNENDFSNAVADHNKIWDIQDGTIGKANRLLTEAEIEEYTKQNFE</sequence>